<accession>A0A2T3A4J6</accession>
<evidence type="ECO:0000259" key="1">
    <source>
        <dbReference type="Pfam" id="PF23155"/>
    </source>
</evidence>
<dbReference type="InterPro" id="IPR055481">
    <property type="entry name" value="DUF7053"/>
</dbReference>
<keyword evidence="3" id="KW-1185">Reference proteome</keyword>
<organism evidence="2 3">
    <name type="scientific">Coniella lustricola</name>
    <dbReference type="NCBI Taxonomy" id="2025994"/>
    <lineage>
        <taxon>Eukaryota</taxon>
        <taxon>Fungi</taxon>
        <taxon>Dikarya</taxon>
        <taxon>Ascomycota</taxon>
        <taxon>Pezizomycotina</taxon>
        <taxon>Sordariomycetes</taxon>
        <taxon>Sordariomycetidae</taxon>
        <taxon>Diaporthales</taxon>
        <taxon>Schizoparmaceae</taxon>
        <taxon>Coniella</taxon>
    </lineage>
</organism>
<dbReference type="Pfam" id="PF23155">
    <property type="entry name" value="DUF7053"/>
    <property type="match status" value="1"/>
</dbReference>
<dbReference type="EMBL" id="KZ678472">
    <property type="protein sequence ID" value="PSR82733.1"/>
    <property type="molecule type" value="Genomic_DNA"/>
</dbReference>
<dbReference type="InParanoid" id="A0A2T3A4J6"/>
<proteinExistence type="predicted"/>
<protein>
    <recommendedName>
        <fullName evidence="1">DUF7053 domain-containing protein</fullName>
    </recommendedName>
</protein>
<dbReference type="AlphaFoldDB" id="A0A2T3A4J6"/>
<reference evidence="2 3" key="1">
    <citation type="journal article" date="2018" name="Mycol. Prog.">
        <title>Coniella lustricola, a new species from submerged detritus.</title>
        <authorList>
            <person name="Raudabaugh D.B."/>
            <person name="Iturriaga T."/>
            <person name="Carver A."/>
            <person name="Mondo S."/>
            <person name="Pangilinan J."/>
            <person name="Lipzen A."/>
            <person name="He G."/>
            <person name="Amirebrahimi M."/>
            <person name="Grigoriev I.V."/>
            <person name="Miller A.N."/>
        </authorList>
    </citation>
    <scope>NUCLEOTIDE SEQUENCE [LARGE SCALE GENOMIC DNA]</scope>
    <source>
        <strain evidence="2 3">B22-T-1</strain>
    </source>
</reference>
<dbReference type="OrthoDB" id="4794810at2759"/>
<dbReference type="PANTHER" id="PTHR38117:SF1">
    <property type="entry name" value="DUF3074 DOMAIN-CONTAINING PROTEIN"/>
    <property type="match status" value="1"/>
</dbReference>
<dbReference type="STRING" id="2025994.A0A2T3A4J6"/>
<name>A0A2T3A4J6_9PEZI</name>
<dbReference type="Proteomes" id="UP000241462">
    <property type="component" value="Unassembled WGS sequence"/>
</dbReference>
<evidence type="ECO:0000313" key="2">
    <source>
        <dbReference type="EMBL" id="PSR82733.1"/>
    </source>
</evidence>
<gene>
    <name evidence="2" type="ORF">BD289DRAFT_437010</name>
</gene>
<dbReference type="PANTHER" id="PTHR38117">
    <property type="entry name" value="NACHT AND WD40 DOMAIN PROTEIN"/>
    <property type="match status" value="1"/>
</dbReference>
<feature type="domain" description="DUF7053" evidence="1">
    <location>
        <begin position="9"/>
        <end position="167"/>
    </location>
</feature>
<evidence type="ECO:0000313" key="3">
    <source>
        <dbReference type="Proteomes" id="UP000241462"/>
    </source>
</evidence>
<sequence length="175" mass="19514">MSWLTSKDRVLVKTRLPAGVSRQQAVDMLHDRDFFINCDPSLEKYEVLDKDLANPDLPAGRVQGIGPTTSYKITDVVANVPKSIWGSSVESTYEFTDVERGLFCRIRSPLSIVMEALWEVREAEDGEGLEIVEEADIKCSRLLMGVVKSQTEQGAPKIHSKMLERLKSELAATST</sequence>